<proteinExistence type="predicted"/>
<feature type="compositionally biased region" description="Polar residues" evidence="1">
    <location>
        <begin position="171"/>
        <end position="182"/>
    </location>
</feature>
<protein>
    <submittedName>
        <fullName evidence="2">Uncharacterized protein</fullName>
    </submittedName>
</protein>
<organism evidence="2 3">
    <name type="scientific">Thelonectria olida</name>
    <dbReference type="NCBI Taxonomy" id="1576542"/>
    <lineage>
        <taxon>Eukaryota</taxon>
        <taxon>Fungi</taxon>
        <taxon>Dikarya</taxon>
        <taxon>Ascomycota</taxon>
        <taxon>Pezizomycotina</taxon>
        <taxon>Sordariomycetes</taxon>
        <taxon>Hypocreomycetidae</taxon>
        <taxon>Hypocreales</taxon>
        <taxon>Nectriaceae</taxon>
        <taxon>Thelonectria</taxon>
    </lineage>
</organism>
<dbReference type="Proteomes" id="UP000777438">
    <property type="component" value="Unassembled WGS sequence"/>
</dbReference>
<evidence type="ECO:0000313" key="3">
    <source>
        <dbReference type="Proteomes" id="UP000777438"/>
    </source>
</evidence>
<comment type="caution">
    <text evidence="2">The sequence shown here is derived from an EMBL/GenBank/DDBJ whole genome shotgun (WGS) entry which is preliminary data.</text>
</comment>
<reference evidence="2 3" key="1">
    <citation type="journal article" date="2021" name="Nat. Commun.">
        <title>Genetic determinants of endophytism in the Arabidopsis root mycobiome.</title>
        <authorList>
            <person name="Mesny F."/>
            <person name="Miyauchi S."/>
            <person name="Thiergart T."/>
            <person name="Pickel B."/>
            <person name="Atanasova L."/>
            <person name="Karlsson M."/>
            <person name="Huettel B."/>
            <person name="Barry K.W."/>
            <person name="Haridas S."/>
            <person name="Chen C."/>
            <person name="Bauer D."/>
            <person name="Andreopoulos W."/>
            <person name="Pangilinan J."/>
            <person name="LaButti K."/>
            <person name="Riley R."/>
            <person name="Lipzen A."/>
            <person name="Clum A."/>
            <person name="Drula E."/>
            <person name="Henrissat B."/>
            <person name="Kohler A."/>
            <person name="Grigoriev I.V."/>
            <person name="Martin F.M."/>
            <person name="Hacquard S."/>
        </authorList>
    </citation>
    <scope>NUCLEOTIDE SEQUENCE [LARGE SCALE GENOMIC DNA]</scope>
    <source>
        <strain evidence="2 3">MPI-CAGE-CH-0241</strain>
    </source>
</reference>
<evidence type="ECO:0000313" key="2">
    <source>
        <dbReference type="EMBL" id="KAH6879794.1"/>
    </source>
</evidence>
<sequence length="182" mass="20520">MDGTVTPKQLRELSFPEMKLYELPREVDEKGNEKWDDGVEVMKELTCYIKKNWPGNEDSDLLWKGKELVLEKGALVTPPGRRNIIIPRPYPTKEDVVVMVYKNSKSYSTIMWESWEAYMLETGVFLMLSKGSIRVILLTLRCQKRDDEVGEEVGDDGSKAGGVNGSLGNKPGSQTSSSEVEQ</sequence>
<dbReference type="EMBL" id="JAGPYM010000028">
    <property type="protein sequence ID" value="KAH6879794.1"/>
    <property type="molecule type" value="Genomic_DNA"/>
</dbReference>
<dbReference type="AlphaFoldDB" id="A0A9P9AMS4"/>
<gene>
    <name evidence="2" type="ORF">B0T10DRAFT_496088</name>
</gene>
<evidence type="ECO:0000256" key="1">
    <source>
        <dbReference type="SAM" id="MobiDB-lite"/>
    </source>
</evidence>
<keyword evidence="3" id="KW-1185">Reference proteome</keyword>
<feature type="region of interest" description="Disordered" evidence="1">
    <location>
        <begin position="147"/>
        <end position="182"/>
    </location>
</feature>
<accession>A0A9P9AMS4</accession>
<name>A0A9P9AMS4_9HYPO</name>